<sequence length="330" mass="35995">MPAYSATANLPFTIDTRISYFSAEIETTDDSGIVGDNVTNNTRPTFTGKTEPNAIISVINSETGEEVVFKANDQGEWTFNSLQTQWKGLTILRSLLKMSLATKRIFPLVTLLILLPLYPPTVSLEDYVVLPNGIILSGNDLPALVGTAEPKSTILLMRDGKLYDSIEVDSNGTWNYQFSNKFLQGAYDIEIISQDAAGNKSSTVKYSFTIQTEVVPPKAELDASDDSGAKGDWITNKHNALTLLGTADRFATVNILIDGKTIGVTTADADGNWNFDISRNLSDNVYKITVESIDPLGRTSSVDYQLTIDSFTPILLLCCMIALILALKAI</sequence>
<evidence type="ECO:0000259" key="2">
    <source>
        <dbReference type="Pfam" id="PF19077"/>
    </source>
</evidence>
<gene>
    <name evidence="3" type="ORF">NCTC8261_06815</name>
</gene>
<dbReference type="Gene3D" id="2.60.40.10">
    <property type="entry name" value="Immunoglobulins"/>
    <property type="match status" value="3"/>
</dbReference>
<name>A0A379X471_SALET</name>
<dbReference type="Pfam" id="PF19077">
    <property type="entry name" value="Big_13"/>
    <property type="match status" value="3"/>
</dbReference>
<dbReference type="NCBIfam" id="NF033510">
    <property type="entry name" value="Ca_tandemer"/>
    <property type="match status" value="2"/>
</dbReference>
<proteinExistence type="predicted"/>
<feature type="transmembrane region" description="Helical" evidence="1">
    <location>
        <begin position="310"/>
        <end position="327"/>
    </location>
</feature>
<dbReference type="InterPro" id="IPR044016">
    <property type="entry name" value="Big_13"/>
</dbReference>
<dbReference type="InterPro" id="IPR013783">
    <property type="entry name" value="Ig-like_fold"/>
</dbReference>
<evidence type="ECO:0000256" key="1">
    <source>
        <dbReference type="SAM" id="Phobius"/>
    </source>
</evidence>
<evidence type="ECO:0000313" key="4">
    <source>
        <dbReference type="Proteomes" id="UP000254712"/>
    </source>
</evidence>
<reference evidence="3 4" key="1">
    <citation type="submission" date="2018-06" db="EMBL/GenBank/DDBJ databases">
        <authorList>
            <consortium name="Pathogen Informatics"/>
            <person name="Doyle S."/>
        </authorList>
    </citation>
    <scope>NUCLEOTIDE SEQUENCE [LARGE SCALE GENOMIC DNA]</scope>
    <source>
        <strain evidence="3 4">NCTC8261</strain>
    </source>
</reference>
<dbReference type="Proteomes" id="UP000254712">
    <property type="component" value="Unassembled WGS sequence"/>
</dbReference>
<keyword evidence="1" id="KW-0812">Transmembrane</keyword>
<keyword evidence="1" id="KW-1133">Transmembrane helix</keyword>
<feature type="domain" description="Bacterial Ig-like" evidence="2">
    <location>
        <begin position="141"/>
        <end position="212"/>
    </location>
</feature>
<organism evidence="3 4">
    <name type="scientific">Salmonella enterica I</name>
    <dbReference type="NCBI Taxonomy" id="59201"/>
    <lineage>
        <taxon>Bacteria</taxon>
        <taxon>Pseudomonadati</taxon>
        <taxon>Pseudomonadota</taxon>
        <taxon>Gammaproteobacteria</taxon>
        <taxon>Enterobacterales</taxon>
        <taxon>Enterobacteriaceae</taxon>
        <taxon>Salmonella</taxon>
    </lineage>
</organism>
<dbReference type="AlphaFoldDB" id="A0A379X471"/>
<feature type="domain" description="Bacterial Ig-like" evidence="2">
    <location>
        <begin position="216"/>
        <end position="309"/>
    </location>
</feature>
<keyword evidence="1" id="KW-0472">Membrane</keyword>
<evidence type="ECO:0000313" key="3">
    <source>
        <dbReference type="EMBL" id="SUH40426.1"/>
    </source>
</evidence>
<protein>
    <submittedName>
        <fullName evidence="3">Large repetitive protein</fullName>
    </submittedName>
</protein>
<dbReference type="EMBL" id="UGXT01000002">
    <property type="protein sequence ID" value="SUH40426.1"/>
    <property type="molecule type" value="Genomic_DNA"/>
</dbReference>
<accession>A0A379X471</accession>
<feature type="domain" description="Bacterial Ig-like" evidence="2">
    <location>
        <begin position="21"/>
        <end position="81"/>
    </location>
</feature>